<evidence type="ECO:0000256" key="4">
    <source>
        <dbReference type="ARBA" id="ARBA00023004"/>
    </source>
</evidence>
<keyword evidence="6" id="KW-0378">Hydrolase</keyword>
<keyword evidence="4 6" id="KW-0408">Iron</keyword>
<dbReference type="RefSeq" id="WP_377243137.1">
    <property type="nucleotide sequence ID" value="NZ_JBHLXP010000001.1"/>
</dbReference>
<gene>
    <name evidence="7" type="primary">apbC</name>
    <name evidence="7" type="ORF">ACFFJP_10445</name>
</gene>
<dbReference type="Pfam" id="PF10609">
    <property type="entry name" value="ParA"/>
    <property type="match status" value="1"/>
</dbReference>
<dbReference type="InterPro" id="IPR000808">
    <property type="entry name" value="Mrp-like_CS"/>
</dbReference>
<protein>
    <recommendedName>
        <fullName evidence="6">Iron-sulfur cluster carrier protein</fullName>
    </recommendedName>
</protein>
<dbReference type="Proteomes" id="UP001589813">
    <property type="component" value="Unassembled WGS sequence"/>
</dbReference>
<dbReference type="SUPFAM" id="SSF52540">
    <property type="entry name" value="P-loop containing nucleoside triphosphate hydrolases"/>
    <property type="match status" value="1"/>
</dbReference>
<keyword evidence="1 6" id="KW-0479">Metal-binding</keyword>
<accession>A0ABV6BCV3</accession>
<dbReference type="PROSITE" id="PS01215">
    <property type="entry name" value="MRP"/>
    <property type="match status" value="1"/>
</dbReference>
<comment type="subunit">
    <text evidence="6">Homodimer.</text>
</comment>
<keyword evidence="2 6" id="KW-0547">Nucleotide-binding</keyword>
<proteinExistence type="inferred from homology"/>
<keyword evidence="5 6" id="KW-0411">Iron-sulfur</keyword>
<evidence type="ECO:0000256" key="2">
    <source>
        <dbReference type="ARBA" id="ARBA00022741"/>
    </source>
</evidence>
<feature type="binding site" evidence="6">
    <location>
        <begin position="101"/>
        <end position="108"/>
    </location>
    <ligand>
        <name>ATP</name>
        <dbReference type="ChEBI" id="CHEBI:30616"/>
    </ligand>
</feature>
<comment type="caution">
    <text evidence="7">The sequence shown here is derived from an EMBL/GenBank/DDBJ whole genome shotgun (WGS) entry which is preliminary data.</text>
</comment>
<sequence>MFSFWKKSTTTPQTDWPESLISLLGQPFSAVLPLALTEIADMSLNKTELTLTLPFPAAWLEAELQQQLDARALALQATVSWRNELPAAFSTVKQVVLVASGKGGVGKSTTAVNLAVALAQQGARVGLLDADIYGPSIPLMLGEAQSRATSPDEKHLNPLQKFGIYLQSIGFLVDPENATVWRGPMASQALMQLVNETLWPELDYLVVDMPPGTGDIQLTMSQKLPVAGAVIVTTPQDVALADAKKGIQMFRQVNIPLLGLIENMSFYQCPKCGHEDDIFGTAGGLELAQRYQVPVLGQLPLQSAIREAGDAGSPIVLQKNHQTAEIYQKMAQQLIFTLYWQTRLSPQQAVEIIMTDD</sequence>
<reference evidence="7 8" key="1">
    <citation type="submission" date="2024-09" db="EMBL/GenBank/DDBJ databases">
        <authorList>
            <person name="Sun Q."/>
            <person name="Mori K."/>
        </authorList>
    </citation>
    <scope>NUCLEOTIDE SEQUENCE [LARGE SCALE GENOMIC DNA]</scope>
    <source>
        <strain evidence="7 8">KCTC 23315</strain>
    </source>
</reference>
<dbReference type="PANTHER" id="PTHR42961:SF2">
    <property type="entry name" value="IRON-SULFUR PROTEIN NUBPL"/>
    <property type="match status" value="1"/>
</dbReference>
<evidence type="ECO:0000256" key="1">
    <source>
        <dbReference type="ARBA" id="ARBA00022723"/>
    </source>
</evidence>
<organism evidence="7 8">
    <name type="scientific">Rheinheimera tilapiae</name>
    <dbReference type="NCBI Taxonomy" id="875043"/>
    <lineage>
        <taxon>Bacteria</taxon>
        <taxon>Pseudomonadati</taxon>
        <taxon>Pseudomonadota</taxon>
        <taxon>Gammaproteobacteria</taxon>
        <taxon>Chromatiales</taxon>
        <taxon>Chromatiaceae</taxon>
        <taxon>Rheinheimera</taxon>
    </lineage>
</organism>
<keyword evidence="3 6" id="KW-0067">ATP-binding</keyword>
<dbReference type="NCBIfam" id="NF008669">
    <property type="entry name" value="PRK11670.1"/>
    <property type="match status" value="1"/>
</dbReference>
<dbReference type="EMBL" id="JBHLXP010000001">
    <property type="protein sequence ID" value="MFC0048707.1"/>
    <property type="molecule type" value="Genomic_DNA"/>
</dbReference>
<evidence type="ECO:0000256" key="5">
    <source>
        <dbReference type="ARBA" id="ARBA00023014"/>
    </source>
</evidence>
<evidence type="ECO:0000256" key="6">
    <source>
        <dbReference type="HAMAP-Rule" id="MF_02040"/>
    </source>
</evidence>
<name>A0ABV6BCV3_9GAMM</name>
<dbReference type="CDD" id="cd02037">
    <property type="entry name" value="Mrp_NBP35"/>
    <property type="match status" value="1"/>
</dbReference>
<dbReference type="InterPro" id="IPR033756">
    <property type="entry name" value="YlxH/NBP35"/>
</dbReference>
<evidence type="ECO:0000256" key="3">
    <source>
        <dbReference type="ARBA" id="ARBA00022840"/>
    </source>
</evidence>
<dbReference type="HAMAP" id="MF_02040">
    <property type="entry name" value="Mrp_NBP35"/>
    <property type="match status" value="1"/>
</dbReference>
<dbReference type="Gene3D" id="3.40.50.300">
    <property type="entry name" value="P-loop containing nucleotide triphosphate hydrolases"/>
    <property type="match status" value="1"/>
</dbReference>
<comment type="similarity">
    <text evidence="6">Belongs to the Mrp/NBP35 ATP-binding proteins family.</text>
</comment>
<evidence type="ECO:0000313" key="7">
    <source>
        <dbReference type="EMBL" id="MFC0048707.1"/>
    </source>
</evidence>
<dbReference type="InterPro" id="IPR027417">
    <property type="entry name" value="P-loop_NTPase"/>
</dbReference>
<keyword evidence="8" id="KW-1185">Reference proteome</keyword>
<dbReference type="InterPro" id="IPR044304">
    <property type="entry name" value="NUBPL-like"/>
</dbReference>
<evidence type="ECO:0000313" key="8">
    <source>
        <dbReference type="Proteomes" id="UP001589813"/>
    </source>
</evidence>
<comment type="function">
    <text evidence="6">Binds and transfers iron-sulfur (Fe-S) clusters to target apoproteins. Can hydrolyze ATP.</text>
</comment>
<dbReference type="PANTHER" id="PTHR42961">
    <property type="entry name" value="IRON-SULFUR PROTEIN NUBPL"/>
    <property type="match status" value="1"/>
</dbReference>
<dbReference type="InterPro" id="IPR019591">
    <property type="entry name" value="Mrp/NBP35_ATP-bd"/>
</dbReference>